<dbReference type="NCBIfam" id="TIGR01643">
    <property type="entry name" value="YD_repeat_2x"/>
    <property type="match status" value="2"/>
</dbReference>
<dbReference type="InterPro" id="IPR006530">
    <property type="entry name" value="YD"/>
</dbReference>
<comment type="caution">
    <text evidence="3">The sequence shown here is derived from an EMBL/GenBank/DDBJ whole genome shotgun (WGS) entry which is preliminary data.</text>
</comment>
<dbReference type="Gene3D" id="2.170.16.10">
    <property type="entry name" value="Hedgehog/Intein (Hint) domain"/>
    <property type="match status" value="1"/>
</dbReference>
<dbReference type="InterPro" id="IPR036844">
    <property type="entry name" value="Hint_dom_sf"/>
</dbReference>
<evidence type="ECO:0000313" key="4">
    <source>
        <dbReference type="Proteomes" id="UP001501442"/>
    </source>
</evidence>
<evidence type="ECO:0000256" key="1">
    <source>
        <dbReference type="SAM" id="MobiDB-lite"/>
    </source>
</evidence>
<feature type="region of interest" description="Disordered" evidence="1">
    <location>
        <begin position="2052"/>
        <end position="2114"/>
    </location>
</feature>
<feature type="compositionally biased region" description="Pro residues" evidence="1">
    <location>
        <begin position="1003"/>
        <end position="1012"/>
    </location>
</feature>
<keyword evidence="2" id="KW-0812">Transmembrane</keyword>
<dbReference type="NCBIfam" id="TIGR03696">
    <property type="entry name" value="Rhs_assc_core"/>
    <property type="match status" value="1"/>
</dbReference>
<name>A0ABP8UK93_9ACTN</name>
<proteinExistence type="predicted"/>
<organism evidence="3 4">
    <name type="scientific">Actinoallomurus vinaceus</name>
    <dbReference type="NCBI Taxonomy" id="1080074"/>
    <lineage>
        <taxon>Bacteria</taxon>
        <taxon>Bacillati</taxon>
        <taxon>Actinomycetota</taxon>
        <taxon>Actinomycetes</taxon>
        <taxon>Streptosporangiales</taxon>
        <taxon>Thermomonosporaceae</taxon>
        <taxon>Actinoallomurus</taxon>
    </lineage>
</organism>
<dbReference type="InterPro" id="IPR022385">
    <property type="entry name" value="Rhs_assc_core"/>
</dbReference>
<reference evidence="4" key="1">
    <citation type="journal article" date="2019" name="Int. J. Syst. Evol. Microbiol.">
        <title>The Global Catalogue of Microorganisms (GCM) 10K type strain sequencing project: providing services to taxonomists for standard genome sequencing and annotation.</title>
        <authorList>
            <consortium name="The Broad Institute Genomics Platform"/>
            <consortium name="The Broad Institute Genome Sequencing Center for Infectious Disease"/>
            <person name="Wu L."/>
            <person name="Ma J."/>
        </authorList>
    </citation>
    <scope>NUCLEOTIDE SEQUENCE [LARGE SCALE GENOMIC DNA]</scope>
    <source>
        <strain evidence="4">JCM 17939</strain>
    </source>
</reference>
<dbReference type="Pfam" id="PF07591">
    <property type="entry name" value="PT-HINT"/>
    <property type="match status" value="1"/>
</dbReference>
<dbReference type="CDD" id="cd00081">
    <property type="entry name" value="Hint"/>
    <property type="match status" value="1"/>
</dbReference>
<feature type="region of interest" description="Disordered" evidence="1">
    <location>
        <begin position="103"/>
        <end position="123"/>
    </location>
</feature>
<dbReference type="RefSeq" id="WP_345435429.1">
    <property type="nucleotide sequence ID" value="NZ_BAABHK010000010.1"/>
</dbReference>
<keyword evidence="2" id="KW-0472">Membrane</keyword>
<dbReference type="Pfam" id="PF05593">
    <property type="entry name" value="RHS_repeat"/>
    <property type="match status" value="2"/>
</dbReference>
<feature type="compositionally biased region" description="Low complexity" evidence="1">
    <location>
        <begin position="1693"/>
        <end position="1708"/>
    </location>
</feature>
<sequence length="2375" mass="251231">MRGGWIRQGWVGRIRRSHLVVGLIAFALLADLVPVLYLAMSGGDDAPAVVKYQAVHGVRTVKPRKPVKPQDAAAHRYRPGKVAWPSAHSSSATLTAGHTTRLSGTPVSAQAVPPTHGTYSGPSRLSVRVADHQAATKVGVTGMVFTATASGGFTQASNQVRVGVDYRGFARAYGGNFGSRLRLVSLPACALTNPQTSGCRTQTPLAGETNDDRTQNVSAALPVTTSGPMVLAATSGSDGDGGGSAGTYSATDLKASGTWSAGGSSGSFTYTYPISAPPAASSLVPEIGLSYDSGRVDGQTAADQAQANWAGDGWSTPRSFVEQSFTRCSNSPEGSASPSSTLDECYDGEILTLSLNGTSTALVWDSSKKTYTPANANGDVVTHVTNSGNGSGTYNTDYWQVTDRSGTVYMFGRNHLPGWTSGNLPTNSVDSEPVFSAHSGDPCYDSAGFSSSVCTMAYRWNLDYVKDTHDNAMAYYYKQDTNAYAQNGNTSSAVAYVRDSHLDHIDYGFTDGNAYTVNSGHAPDQVTFTTGDRCLSGTCDPLNSTNAKNWPDVPYDLNCTAKSSCQYKGPTFWSTVRLMWIKTQQWAGSGYAPVDSWELTEALPATGDGTAPTLWLSSIAHTGSDTTAGGSAVALPVTSFAAKPLQNRVATHDGLPILTRNRINAITTETGEVISVDYEQVNPCSWPVSITPSSNTSSCYPVYWTPAGYTKQIEDWFNKWEVASVTDADPTGGNPIMSTSYKYLDGGAWHFDDNEVVKAKYRTYGQWRGFGRVQTFTGQGTDAPTETETTYYRGMSKNNNTTAVALTDSQGGSHEDLDQLAGQTLETTNYNYAGGPVTGSTIDSYWVSPSIASRSRTGMQALTANATGRVESWTREAITSSGSTTWRKSETDTSYDTDASSSTFGLALVSFAHGDLSDPSQQRCTVTTYAPANTSKNLAGLPAEIETDADPCGGNNPDGATVPTSGQTNALTAASSVSRPDEVVSDTRTFYDNASLASTWPQPSSPTWPQPAPTKGEPSEVQTASGYTGGAFTYQVKTAVVYDSYGRPVDTYDPLGHKTHVDYTMSSNGVTTGIKTTNALGQAATQTLDPLRGLMTAATDANGVTTTTHYDGLGRTTAVWGYSRATTLPANATFTYQVSATAPTVVTTQTMNNKQNYVASTTLYDALLRPRQTQTPTPEGGRLVTETFYDTRGWAWKKNTAWWDPDSTPGTSLVKVADSLVHNQDVIAFDGAGRPVLDTSYDDSHVKSQTATAYQGDKTITVPLNATGQPYTGATAKATVTDALDRTTELDSYTQSPDVTIATQGTAPITSVSITGGTSQATQYKFNAVGAQTDVKDVSTGQDWNTTYNLLGQVTAKKDPDAGTATMKYDAVGNLAETTDARGKTLSFTYDPLNRKTGEYAAPMSGQNSSNQLASWVYDNSNNAISGMARPIGHLTTATSYAGGNAYIEQDGGFNVYGESTGETIKLPDSEGTLGTSYTFTHQYTTGIGLPDADIYPASPGGGSLPGETVTHGYAGAMDFPVSLGGLASYTFNLTPTPFGQIDQEEIGSNQAAHAFIKNTFDLHTGALTDSQVTNGAVSSTPIDDTSYTYDPAGNPLTQTENRQGTNAETQCYTYDTLDRLKQAWTGNDACAADPSSNNGSTVGSGIGGAYWASWTFNPLGKRKTQTEHGLSGAPDTVTSYTYDGNNADQPDTLTATSTSTGGVSGNSTSAFSYDKAGNTTQRTTPDHDQQALTWDDNGKLTAVTTSSGGTSYIYDAQGNLLLQKDPGTTTLYLPNEQIALDTNTGAITGTRFYPLPGGGEALRTGSGTAYAFEIGDQQGTATLTLDAALTNPTWRQQTPYGAPRGQTPATWPDNHGFLGKPQDTTIGLTDVGARWYDPATGTFASLDPLFQATDPQQQNGYSYAGSNPITKSDPTGKNGCTVSDGPGCHWTDPSGNVHNGTHVISGPSGCKGCGTPDPRPHVNIGPHVVHAPSWDDIERAIRIAEQKRQYSNILGQIWACTQDVSVSNCGGAIMMETVNFANAVCKQAGITCSGPFTGGFQFAIQHSGGFIFGTREGNGGEGGEAPEDPAPESPVAEDPAPESSAPGDVSPRSSEEADAGNSGDRPSSCDSFNGRTQVLLANGEHKAIEKIKVGEKIANAVPDVAPGTRDQAHTVTAIHVTRTDRDYTDVTIATPVGPATIVGTSHHLYWDATTHAWTRADDLHPGDHVQTSDGKQAHITALHTYTATMVTYNLTIDGLHTYYVEAGSTPVLVHNDACSTAKGNSGEARAHQELTDRGYTIMGTHVKTEAGDGTVSYIDIVATRQGEGLGAPTYFEVKNGPTAKMSPQQRIVYREMSEGTVTLRTNQMESWGLREGDQIGGDVRFMLYGGAKVW</sequence>
<accession>A0ABP8UK93</accession>
<evidence type="ECO:0000313" key="3">
    <source>
        <dbReference type="EMBL" id="GAA4632444.1"/>
    </source>
</evidence>
<dbReference type="InterPro" id="IPR050708">
    <property type="entry name" value="T6SS_VgrG/RHS"/>
</dbReference>
<evidence type="ECO:0000256" key="2">
    <source>
        <dbReference type="SAM" id="Phobius"/>
    </source>
</evidence>
<dbReference type="SUPFAM" id="SSF51294">
    <property type="entry name" value="Hedgehog/intein (Hint) domain"/>
    <property type="match status" value="1"/>
</dbReference>
<keyword evidence="4" id="KW-1185">Reference proteome</keyword>
<feature type="region of interest" description="Disordered" evidence="1">
    <location>
        <begin position="878"/>
        <end position="899"/>
    </location>
</feature>
<feature type="region of interest" description="Disordered" evidence="1">
    <location>
        <begin position="996"/>
        <end position="1024"/>
    </location>
</feature>
<feature type="region of interest" description="Disordered" evidence="1">
    <location>
        <begin position="1686"/>
        <end position="1708"/>
    </location>
</feature>
<dbReference type="PANTHER" id="PTHR32305:SF17">
    <property type="entry name" value="TRNA NUCLEASE WAPA"/>
    <property type="match status" value="1"/>
</dbReference>
<dbReference type="PANTHER" id="PTHR32305">
    <property type="match status" value="1"/>
</dbReference>
<keyword evidence="2" id="KW-1133">Transmembrane helix</keyword>
<feature type="compositionally biased region" description="Polar residues" evidence="1">
    <location>
        <begin position="2105"/>
        <end position="2114"/>
    </location>
</feature>
<gene>
    <name evidence="3" type="ORF">GCM10023196_065920</name>
</gene>
<feature type="transmembrane region" description="Helical" evidence="2">
    <location>
        <begin position="20"/>
        <end position="40"/>
    </location>
</feature>
<feature type="compositionally biased region" description="Low complexity" evidence="1">
    <location>
        <begin position="2074"/>
        <end position="2088"/>
    </location>
</feature>
<dbReference type="EMBL" id="BAABHK010000010">
    <property type="protein sequence ID" value="GAA4632444.1"/>
    <property type="molecule type" value="Genomic_DNA"/>
</dbReference>
<dbReference type="Gene3D" id="2.180.10.10">
    <property type="entry name" value="RHS repeat-associated core"/>
    <property type="match status" value="2"/>
</dbReference>
<dbReference type="InterPro" id="IPR031325">
    <property type="entry name" value="RHS_repeat"/>
</dbReference>
<feature type="region of interest" description="Disordered" evidence="1">
    <location>
        <begin position="1583"/>
        <end position="1602"/>
    </location>
</feature>
<protein>
    <submittedName>
        <fullName evidence="3">RHS repeat-associated core domain-containing protein</fullName>
    </submittedName>
</protein>
<dbReference type="Proteomes" id="UP001501442">
    <property type="component" value="Unassembled WGS sequence"/>
</dbReference>